<dbReference type="STRING" id="945553.A0A0D2NQH4"/>
<evidence type="ECO:0000313" key="2">
    <source>
        <dbReference type="Proteomes" id="UP000054270"/>
    </source>
</evidence>
<proteinExistence type="predicted"/>
<protein>
    <recommendedName>
        <fullName evidence="3">F-box domain-containing protein</fullName>
    </recommendedName>
</protein>
<dbReference type="OMA" id="FLESIMV"/>
<organism evidence="1 2">
    <name type="scientific">Hypholoma sublateritium (strain FD-334 SS-4)</name>
    <dbReference type="NCBI Taxonomy" id="945553"/>
    <lineage>
        <taxon>Eukaryota</taxon>
        <taxon>Fungi</taxon>
        <taxon>Dikarya</taxon>
        <taxon>Basidiomycota</taxon>
        <taxon>Agaricomycotina</taxon>
        <taxon>Agaricomycetes</taxon>
        <taxon>Agaricomycetidae</taxon>
        <taxon>Agaricales</taxon>
        <taxon>Agaricineae</taxon>
        <taxon>Strophariaceae</taxon>
        <taxon>Hypholoma</taxon>
    </lineage>
</organism>
<keyword evidence="2" id="KW-1185">Reference proteome</keyword>
<evidence type="ECO:0008006" key="3">
    <source>
        <dbReference type="Google" id="ProtNLM"/>
    </source>
</evidence>
<dbReference type="AlphaFoldDB" id="A0A0D2NQH4"/>
<dbReference type="Proteomes" id="UP000054270">
    <property type="component" value="Unassembled WGS sequence"/>
</dbReference>
<accession>A0A0D2NQH4</accession>
<sequence length="555" mass="64335">MTGATEAFQKKLDTLQTLQHEKESEREFHRMRTAQLDDEIIRLRLDYARTFNEQLPVTSLPREILLSIFKLTDAGKFEPSCAKFSNPDEDDLHYCHASRVFDNECVCRRKAELDISQVCHSWRTLALGCSELWTTFSYIGHEWAFSNLRLPLYLERSRQRLLDLRLYFPKDYSYQISAIVNMVHPHASRWRLLCLRFDRGKDQRAFLESIMVAGPISPKNLEVYEIFKPGDFIQLSASPDDEMIFKYRAAPKLTWLRMRALGYDSFFPLSSHTIAFLQIDKVDYMEVEEFQNILQLPALVSLSLSDAEIGVFDTPSRPVIAPKLRYLRYQSPDLMFCLWKFLEAPFLELLILKDATIGMTYQESFKPVGPRGCDPFPSLRTVGLINCNVSSSNDDFLLHLARATPGVTRLMLLNTEDTYELLGVLPHVLEHGDVVYWPNLTIAFCSDKMAGRSDIDAIRTRLAEMLIHQATKLQKHCTYQICNPNLNVVNDEEWDFGGRWKSIQKGEFYEIICSDNTQEVPEWCSWPPQLRTEFYYSPEADLDPDFEITDDEGGW</sequence>
<gene>
    <name evidence="1" type="ORF">HYPSUDRAFT_42420</name>
</gene>
<dbReference type="EMBL" id="KN817561">
    <property type="protein sequence ID" value="KJA21034.1"/>
    <property type="molecule type" value="Genomic_DNA"/>
</dbReference>
<reference evidence="2" key="1">
    <citation type="submission" date="2014-04" db="EMBL/GenBank/DDBJ databases">
        <title>Evolutionary Origins and Diversification of the Mycorrhizal Mutualists.</title>
        <authorList>
            <consortium name="DOE Joint Genome Institute"/>
            <consortium name="Mycorrhizal Genomics Consortium"/>
            <person name="Kohler A."/>
            <person name="Kuo A."/>
            <person name="Nagy L.G."/>
            <person name="Floudas D."/>
            <person name="Copeland A."/>
            <person name="Barry K.W."/>
            <person name="Cichocki N."/>
            <person name="Veneault-Fourrey C."/>
            <person name="LaButti K."/>
            <person name="Lindquist E.A."/>
            <person name="Lipzen A."/>
            <person name="Lundell T."/>
            <person name="Morin E."/>
            <person name="Murat C."/>
            <person name="Riley R."/>
            <person name="Ohm R."/>
            <person name="Sun H."/>
            <person name="Tunlid A."/>
            <person name="Henrissat B."/>
            <person name="Grigoriev I.V."/>
            <person name="Hibbett D.S."/>
            <person name="Martin F."/>
        </authorList>
    </citation>
    <scope>NUCLEOTIDE SEQUENCE [LARGE SCALE GENOMIC DNA]</scope>
    <source>
        <strain evidence="2">FD-334 SS-4</strain>
    </source>
</reference>
<dbReference type="OrthoDB" id="3023006at2759"/>
<dbReference type="Gene3D" id="1.20.1280.50">
    <property type="match status" value="1"/>
</dbReference>
<name>A0A0D2NQH4_HYPSF</name>
<evidence type="ECO:0000313" key="1">
    <source>
        <dbReference type="EMBL" id="KJA21034.1"/>
    </source>
</evidence>